<feature type="transmembrane region" description="Helical" evidence="1">
    <location>
        <begin position="199"/>
        <end position="219"/>
    </location>
</feature>
<organism evidence="2 3">
    <name type="scientific">Herbaspirillum rubrisubalbicans</name>
    <dbReference type="NCBI Taxonomy" id="80842"/>
    <lineage>
        <taxon>Bacteria</taxon>
        <taxon>Pseudomonadati</taxon>
        <taxon>Pseudomonadota</taxon>
        <taxon>Betaproteobacteria</taxon>
        <taxon>Burkholderiales</taxon>
        <taxon>Oxalobacteraceae</taxon>
        <taxon>Herbaspirillum</taxon>
    </lineage>
</organism>
<reference evidence="2 3" key="1">
    <citation type="submission" date="2014-12" db="EMBL/GenBank/DDBJ databases">
        <title>Complete genome sequence of Herbaspirillum rubrisubalbicans Os38.</title>
        <authorList>
            <person name="Chen M."/>
            <person name="An Q."/>
        </authorList>
    </citation>
    <scope>NUCLEOTIDE SEQUENCE [LARGE SCALE GENOMIC DNA]</scope>
    <source>
        <strain evidence="2 3">Os38</strain>
    </source>
</reference>
<accession>A0ABX9BZD5</accession>
<dbReference type="InterPro" id="IPR009495">
    <property type="entry name" value="NrsF"/>
</dbReference>
<feature type="transmembrane region" description="Helical" evidence="1">
    <location>
        <begin position="66"/>
        <end position="88"/>
    </location>
</feature>
<dbReference type="RefSeq" id="WP_044528829.1">
    <property type="nucleotide sequence ID" value="NZ_JUGD01000022.1"/>
</dbReference>
<comment type="caution">
    <text evidence="2">The sequence shown here is derived from an EMBL/GenBank/DDBJ whole genome shotgun (WGS) entry which is preliminary data.</text>
</comment>
<sequence>MKTMELVNMLATGTGRQAGADNRAVARHAAARMAVALALGLLGAALLLAILYGVRSDLRQLLQQPLFWMKVSFPLAALLAGQVAAARLARPGMRIGLGPATALLLPPAVLWLAGGSWLALAPPSQRLELLLGSSWEVCSLNVALLSLPTLATMLWFLRGFAPTRLRAAGAVAGLVAGAQGVLVYTLYCVEMAPPFWGVWYVLGVLLPTLAGAWCGPWLLRW</sequence>
<name>A0ABX9BZD5_9BURK</name>
<dbReference type="Proteomes" id="UP000248631">
    <property type="component" value="Unassembled WGS sequence"/>
</dbReference>
<evidence type="ECO:0000256" key="1">
    <source>
        <dbReference type="SAM" id="Phobius"/>
    </source>
</evidence>
<feature type="transmembrane region" description="Helical" evidence="1">
    <location>
        <begin position="100"/>
        <end position="120"/>
    </location>
</feature>
<keyword evidence="1" id="KW-0472">Membrane</keyword>
<dbReference type="EMBL" id="JUGD01000022">
    <property type="protein sequence ID" value="RAM63187.1"/>
    <property type="molecule type" value="Genomic_DNA"/>
</dbReference>
<keyword evidence="1" id="KW-0812">Transmembrane</keyword>
<gene>
    <name evidence="2" type="ORF">RB24_17860</name>
</gene>
<dbReference type="Pfam" id="PF06532">
    <property type="entry name" value="NrsF"/>
    <property type="match status" value="1"/>
</dbReference>
<feature type="transmembrane region" description="Helical" evidence="1">
    <location>
        <begin position="140"/>
        <end position="157"/>
    </location>
</feature>
<protein>
    <recommendedName>
        <fullName evidence="4">DUF1109 domain-containing protein</fullName>
    </recommendedName>
</protein>
<evidence type="ECO:0000313" key="3">
    <source>
        <dbReference type="Proteomes" id="UP000248631"/>
    </source>
</evidence>
<feature type="transmembrane region" description="Helical" evidence="1">
    <location>
        <begin position="169"/>
        <end position="187"/>
    </location>
</feature>
<proteinExistence type="predicted"/>
<feature type="transmembrane region" description="Helical" evidence="1">
    <location>
        <begin position="33"/>
        <end position="54"/>
    </location>
</feature>
<evidence type="ECO:0000313" key="2">
    <source>
        <dbReference type="EMBL" id="RAM63187.1"/>
    </source>
</evidence>
<keyword evidence="3" id="KW-1185">Reference proteome</keyword>
<evidence type="ECO:0008006" key="4">
    <source>
        <dbReference type="Google" id="ProtNLM"/>
    </source>
</evidence>
<keyword evidence="1" id="KW-1133">Transmembrane helix</keyword>